<organism evidence="1">
    <name type="scientific">uncultured Caudovirales phage</name>
    <dbReference type="NCBI Taxonomy" id="2100421"/>
    <lineage>
        <taxon>Viruses</taxon>
        <taxon>Duplodnaviria</taxon>
        <taxon>Heunggongvirae</taxon>
        <taxon>Uroviricota</taxon>
        <taxon>Caudoviricetes</taxon>
        <taxon>Peduoviridae</taxon>
        <taxon>Maltschvirus</taxon>
        <taxon>Maltschvirus maltsch</taxon>
    </lineage>
</organism>
<accession>A0A6J5T6E3</accession>
<gene>
    <name evidence="1" type="ORF">UFOVP1665_17</name>
</gene>
<name>A0A6J5T6E3_9CAUD</name>
<reference evidence="1" key="1">
    <citation type="submission" date="2020-05" db="EMBL/GenBank/DDBJ databases">
        <authorList>
            <person name="Chiriac C."/>
            <person name="Salcher M."/>
            <person name="Ghai R."/>
            <person name="Kavagutti S V."/>
        </authorList>
    </citation>
    <scope>NUCLEOTIDE SEQUENCE</scope>
</reference>
<protein>
    <submittedName>
        <fullName evidence="1">Uncharacterized protein</fullName>
    </submittedName>
</protein>
<proteinExistence type="predicted"/>
<dbReference type="EMBL" id="LR797530">
    <property type="protein sequence ID" value="CAB4223179.1"/>
    <property type="molecule type" value="Genomic_DNA"/>
</dbReference>
<evidence type="ECO:0000313" key="1">
    <source>
        <dbReference type="EMBL" id="CAB4223179.1"/>
    </source>
</evidence>
<sequence>MAASEQVTYDKAELRSIIGAFKAMDDEAVAAAKRESSALAEFAQGKIQQKASTLQSSAVASRIADGSKVSKSSKIGELSFGFVGQKFSGGGTTKDLWGGSEFGSNKFKQFPVWSGREGRGSRGWFIYPTLREIQPEIVMKWENAFTKILKEWD</sequence>